<sequence>MFVQDDLQQRWWALEARLMERFGKKPDMEAILFLIGMQETGFIKAKITKEQKQDLMHVAVCTVLTPGGYFELERKDKDGWPHFRQLKPMPNMPLPEQENFLKDYILLYFDETLKDDEAI</sequence>
<name>A0A2W7RVN7_9BACT</name>
<dbReference type="AlphaFoldDB" id="A0A2W7RVN7"/>
<keyword evidence="2" id="KW-1185">Reference proteome</keyword>
<comment type="caution">
    <text evidence="1">The sequence shown here is derived from an EMBL/GenBank/DDBJ whole genome shotgun (WGS) entry which is preliminary data.</text>
</comment>
<evidence type="ECO:0000313" key="1">
    <source>
        <dbReference type="EMBL" id="PZX64394.1"/>
    </source>
</evidence>
<evidence type="ECO:0000313" key="2">
    <source>
        <dbReference type="Proteomes" id="UP000249720"/>
    </source>
</evidence>
<proteinExistence type="predicted"/>
<gene>
    <name evidence="1" type="ORF">LX80_00590</name>
</gene>
<organism evidence="1 2">
    <name type="scientific">Hydrotalea sandarakina</name>
    <dbReference type="NCBI Taxonomy" id="1004304"/>
    <lineage>
        <taxon>Bacteria</taxon>
        <taxon>Pseudomonadati</taxon>
        <taxon>Bacteroidota</taxon>
        <taxon>Chitinophagia</taxon>
        <taxon>Chitinophagales</taxon>
        <taxon>Chitinophagaceae</taxon>
        <taxon>Hydrotalea</taxon>
    </lineage>
</organism>
<dbReference type="Proteomes" id="UP000249720">
    <property type="component" value="Unassembled WGS sequence"/>
</dbReference>
<protein>
    <submittedName>
        <fullName evidence="1">Uncharacterized protein</fullName>
    </submittedName>
</protein>
<reference evidence="1 2" key="1">
    <citation type="submission" date="2018-06" db="EMBL/GenBank/DDBJ databases">
        <title>Genomic Encyclopedia of Archaeal and Bacterial Type Strains, Phase II (KMG-II): from individual species to whole genera.</title>
        <authorList>
            <person name="Goeker M."/>
        </authorList>
    </citation>
    <scope>NUCLEOTIDE SEQUENCE [LARGE SCALE GENOMIC DNA]</scope>
    <source>
        <strain evidence="1 2">DSM 23241</strain>
    </source>
</reference>
<dbReference type="RefSeq" id="WP_111293579.1">
    <property type="nucleotide sequence ID" value="NZ_QKZV01000002.1"/>
</dbReference>
<accession>A0A2W7RVN7</accession>
<dbReference type="EMBL" id="QKZV01000002">
    <property type="protein sequence ID" value="PZX64394.1"/>
    <property type="molecule type" value="Genomic_DNA"/>
</dbReference>
<dbReference type="OrthoDB" id="794480at2"/>